<evidence type="ECO:0000256" key="1">
    <source>
        <dbReference type="ARBA" id="ARBA00022801"/>
    </source>
</evidence>
<dbReference type="KEGG" id="pgs:CPT03_04810"/>
<evidence type="ECO:0000313" key="5">
    <source>
        <dbReference type="Proteomes" id="UP000223749"/>
    </source>
</evidence>
<reference evidence="4 5" key="1">
    <citation type="submission" date="2017-10" db="EMBL/GenBank/DDBJ databases">
        <title>Whole genome of Pedobacter ginsengisoli T01R-27 isolated from tomato rhizosphere.</title>
        <authorList>
            <person name="Weon H.-Y."/>
            <person name="Lee S.A."/>
            <person name="Sang M.K."/>
            <person name="Song J."/>
        </authorList>
    </citation>
    <scope>NUCLEOTIDE SEQUENCE [LARGE SCALE GENOMIC DNA]</scope>
    <source>
        <strain evidence="4 5">T01R-27</strain>
    </source>
</reference>
<feature type="signal peptide" evidence="3">
    <location>
        <begin position="1"/>
        <end position="24"/>
    </location>
</feature>
<dbReference type="OrthoDB" id="9758822at2"/>
<keyword evidence="1" id="KW-0378">Hydrolase</keyword>
<dbReference type="SUPFAM" id="SSF51445">
    <property type="entry name" value="(Trans)glycosidases"/>
    <property type="match status" value="1"/>
</dbReference>
<dbReference type="AlphaFoldDB" id="A0A2D1U2V7"/>
<dbReference type="InterPro" id="IPR050985">
    <property type="entry name" value="Alpha-glycosidase_related"/>
</dbReference>
<dbReference type="Pfam" id="PF02065">
    <property type="entry name" value="Melibiase"/>
    <property type="match status" value="1"/>
</dbReference>
<proteinExistence type="predicted"/>
<accession>A0A2D1U2V7</accession>
<sequence>MLKRKYFLFQLFTLMLLTPGISFAQSKKDGVDVSFLKTLKNARSAVILSDGSEAAKSAISVQRNWNGELCKLSVKNNSSVPQRIREVVVFDFQHKLPGTTPLYGEAFQKLGQTGGTLAKPEDWGTYSDRNHYKIPEPESLRTVYGMLTLELQNAQRMLLATTSCEKFISRFSFDSKRLRISLDCENLSLQPGETWNLEEFIASAGKDREKLYDLLTNAIAKHHPRLKHDPVPMGWCSWYCFGPGVTAKNVSDNTNWIAKHLPQLKYIQIDDGYQPWMGDWLDKGKAFGGDVVQVLHDIKDKGLEPAIWVAPFVVSPESELFKQHRDWFVKDQNGEPLRSDKVGFGGWRLGPWYVLDGTHPQVQEYFVTLFKTMRDQWGCSYFKLDANYWGTIHGGVHYDKNATRIEAYRRGMKAILKGAGDAFILGCNHPIWASLGLIHGSRSSMDTWRKWESFKDIGRENLLRGWQNGRLWWNDPDCILLTDNGAEDVMDQGGNAVATKKAVLPENEFLYHAATVYASGGMLLSGDDLTTITDERLAILKKMIPPTGKSARFENEKFEVGIINFKDRVEHVVFNAGDVPLKRKIKLGKGRHELKDKWTGKTLGIYEREFSIELAAHSALIIEDRGIKN</sequence>
<dbReference type="GO" id="GO:0004557">
    <property type="term" value="F:alpha-galactosidase activity"/>
    <property type="evidence" value="ECO:0007669"/>
    <property type="project" value="InterPro"/>
</dbReference>
<dbReference type="Proteomes" id="UP000223749">
    <property type="component" value="Chromosome"/>
</dbReference>
<evidence type="ECO:0000256" key="2">
    <source>
        <dbReference type="ARBA" id="ARBA00023295"/>
    </source>
</evidence>
<dbReference type="GO" id="GO:0016052">
    <property type="term" value="P:carbohydrate catabolic process"/>
    <property type="evidence" value="ECO:0007669"/>
    <property type="project" value="InterPro"/>
</dbReference>
<keyword evidence="5" id="KW-1185">Reference proteome</keyword>
<dbReference type="PANTHER" id="PTHR43053">
    <property type="entry name" value="GLYCOSIDASE FAMILY 31"/>
    <property type="match status" value="1"/>
</dbReference>
<keyword evidence="2" id="KW-0326">Glycosidase</keyword>
<name>A0A2D1U2V7_9SPHI</name>
<dbReference type="Gene3D" id="3.20.20.70">
    <property type="entry name" value="Aldolase class I"/>
    <property type="match status" value="1"/>
</dbReference>
<organism evidence="4 5">
    <name type="scientific">Pedobacter ginsengisoli</name>
    <dbReference type="NCBI Taxonomy" id="363852"/>
    <lineage>
        <taxon>Bacteria</taxon>
        <taxon>Pseudomonadati</taxon>
        <taxon>Bacteroidota</taxon>
        <taxon>Sphingobacteriia</taxon>
        <taxon>Sphingobacteriales</taxon>
        <taxon>Sphingobacteriaceae</taxon>
        <taxon>Pedobacter</taxon>
    </lineage>
</organism>
<dbReference type="PANTHER" id="PTHR43053:SF3">
    <property type="entry name" value="ALPHA-GALACTOSIDASE C-RELATED"/>
    <property type="match status" value="1"/>
</dbReference>
<feature type="chain" id="PRO_5013575028" evidence="3">
    <location>
        <begin position="25"/>
        <end position="629"/>
    </location>
</feature>
<dbReference type="InterPro" id="IPR013785">
    <property type="entry name" value="Aldolase_TIM"/>
</dbReference>
<protein>
    <submittedName>
        <fullName evidence="4">Alpha-galactosidase</fullName>
    </submittedName>
</protein>
<dbReference type="InterPro" id="IPR017853">
    <property type="entry name" value="GH"/>
</dbReference>
<dbReference type="EMBL" id="CP024091">
    <property type="protein sequence ID" value="ATP55834.1"/>
    <property type="molecule type" value="Genomic_DNA"/>
</dbReference>
<dbReference type="RefSeq" id="WP_099437779.1">
    <property type="nucleotide sequence ID" value="NZ_CP024091.1"/>
</dbReference>
<evidence type="ECO:0000256" key="3">
    <source>
        <dbReference type="SAM" id="SignalP"/>
    </source>
</evidence>
<dbReference type="InterPro" id="IPR002252">
    <property type="entry name" value="Glyco_hydro_36"/>
</dbReference>
<gene>
    <name evidence="4" type="ORF">CPT03_04810</name>
</gene>
<keyword evidence="3" id="KW-0732">Signal</keyword>
<dbReference type="CDD" id="cd14791">
    <property type="entry name" value="GH36"/>
    <property type="match status" value="1"/>
</dbReference>
<evidence type="ECO:0000313" key="4">
    <source>
        <dbReference type="EMBL" id="ATP55834.1"/>
    </source>
</evidence>